<accession>A0AAV1DBG6</accession>
<organism evidence="4 5">
    <name type="scientific">Oldenlandia corymbosa var. corymbosa</name>
    <dbReference type="NCBI Taxonomy" id="529605"/>
    <lineage>
        <taxon>Eukaryota</taxon>
        <taxon>Viridiplantae</taxon>
        <taxon>Streptophyta</taxon>
        <taxon>Embryophyta</taxon>
        <taxon>Tracheophyta</taxon>
        <taxon>Spermatophyta</taxon>
        <taxon>Magnoliopsida</taxon>
        <taxon>eudicotyledons</taxon>
        <taxon>Gunneridae</taxon>
        <taxon>Pentapetalae</taxon>
        <taxon>asterids</taxon>
        <taxon>lamiids</taxon>
        <taxon>Gentianales</taxon>
        <taxon>Rubiaceae</taxon>
        <taxon>Rubioideae</taxon>
        <taxon>Spermacoceae</taxon>
        <taxon>Hedyotis-Oldenlandia complex</taxon>
        <taxon>Oldenlandia</taxon>
    </lineage>
</organism>
<dbReference type="PROSITE" id="PS01174">
    <property type="entry name" value="LIPASE_GDXG_SER"/>
    <property type="match status" value="1"/>
</dbReference>
<gene>
    <name evidence="4" type="ORF">OLC1_LOCUS13304</name>
</gene>
<name>A0AAV1DBG6_OLDCO</name>
<dbReference type="AlphaFoldDB" id="A0AAV1DBG6"/>
<evidence type="ECO:0000256" key="2">
    <source>
        <dbReference type="PROSITE-ProRule" id="PRU10038"/>
    </source>
</evidence>
<sequence>MESSSTEVDVDLHPYFRIYKDGRIEKFAKFPYTPPSSEPQIGVRSKDIQISPGLSVRLYLPTAISSDEKLPVIIYTHGGAFVIESAFSPLYHPYVNSLTAETKAIVVSIEYRLAPEHPIPACYDDSWTAFKWVAAHANSGNGPEPWINLHADFSRVFLAGDSAGANIAHSTLVRAGETANEMSVTGMILFHPFFSDGNPNEVWTYIAPDSIGVDDPRFNPMAHPNLLSSLKCGRVLVFTADKDVFRDRGLNYYDALKRSGWGGELELKETEGEGHCFYLEKPDCEKAQVLMQWVVSFIHQDHQKEV</sequence>
<dbReference type="InterPro" id="IPR050466">
    <property type="entry name" value="Carboxylest/Gibb_receptor"/>
</dbReference>
<evidence type="ECO:0000256" key="1">
    <source>
        <dbReference type="ARBA" id="ARBA00010515"/>
    </source>
</evidence>
<dbReference type="InterPro" id="IPR029058">
    <property type="entry name" value="AB_hydrolase_fold"/>
</dbReference>
<dbReference type="PANTHER" id="PTHR23024:SF479">
    <property type="entry name" value="CARBOXYLESTERASE 2-RELATED"/>
    <property type="match status" value="1"/>
</dbReference>
<dbReference type="SUPFAM" id="SSF53474">
    <property type="entry name" value="alpha/beta-Hydrolases"/>
    <property type="match status" value="1"/>
</dbReference>
<keyword evidence="5" id="KW-1185">Reference proteome</keyword>
<dbReference type="Pfam" id="PF07859">
    <property type="entry name" value="Abhydrolase_3"/>
    <property type="match status" value="1"/>
</dbReference>
<evidence type="ECO:0000313" key="4">
    <source>
        <dbReference type="EMBL" id="CAI9104364.1"/>
    </source>
</evidence>
<dbReference type="PANTHER" id="PTHR23024">
    <property type="entry name" value="ARYLACETAMIDE DEACETYLASE"/>
    <property type="match status" value="1"/>
</dbReference>
<dbReference type="Gene3D" id="3.40.50.1820">
    <property type="entry name" value="alpha/beta hydrolase"/>
    <property type="match status" value="1"/>
</dbReference>
<evidence type="ECO:0000259" key="3">
    <source>
        <dbReference type="Pfam" id="PF07859"/>
    </source>
</evidence>
<dbReference type="Proteomes" id="UP001161247">
    <property type="component" value="Chromosome 4"/>
</dbReference>
<evidence type="ECO:0000313" key="5">
    <source>
        <dbReference type="Proteomes" id="UP001161247"/>
    </source>
</evidence>
<dbReference type="GO" id="GO:0016787">
    <property type="term" value="F:hydrolase activity"/>
    <property type="evidence" value="ECO:0007669"/>
    <property type="project" value="InterPro"/>
</dbReference>
<reference evidence="4" key="1">
    <citation type="submission" date="2023-03" db="EMBL/GenBank/DDBJ databases">
        <authorList>
            <person name="Julca I."/>
        </authorList>
    </citation>
    <scope>NUCLEOTIDE SEQUENCE</scope>
</reference>
<dbReference type="InterPro" id="IPR033140">
    <property type="entry name" value="Lipase_GDXG_put_SER_AS"/>
</dbReference>
<feature type="active site" evidence="2">
    <location>
        <position position="162"/>
    </location>
</feature>
<feature type="domain" description="Alpha/beta hydrolase fold-3" evidence="3">
    <location>
        <begin position="73"/>
        <end position="278"/>
    </location>
</feature>
<dbReference type="InterPro" id="IPR013094">
    <property type="entry name" value="AB_hydrolase_3"/>
</dbReference>
<dbReference type="EMBL" id="OX459121">
    <property type="protein sequence ID" value="CAI9104364.1"/>
    <property type="molecule type" value="Genomic_DNA"/>
</dbReference>
<protein>
    <submittedName>
        <fullName evidence="4">OLC1v1003020C1</fullName>
    </submittedName>
</protein>
<proteinExistence type="inferred from homology"/>
<comment type="similarity">
    <text evidence="1">Belongs to the 'GDXG' lipolytic enzyme family.</text>
</comment>